<evidence type="ECO:0000313" key="4">
    <source>
        <dbReference type="Proteomes" id="UP000054560"/>
    </source>
</evidence>
<feature type="non-terminal residue" evidence="3">
    <location>
        <position position="312"/>
    </location>
</feature>
<evidence type="ECO:0000256" key="2">
    <source>
        <dbReference type="ARBA" id="ARBA00023002"/>
    </source>
</evidence>
<dbReference type="RefSeq" id="XP_014149850.1">
    <property type="nucleotide sequence ID" value="XM_014294375.1"/>
</dbReference>
<dbReference type="GeneID" id="25912038"/>
<name>A0A0L0FIT5_9EUKA</name>
<dbReference type="EMBL" id="KQ243336">
    <property type="protein sequence ID" value="KNC75948.1"/>
    <property type="molecule type" value="Genomic_DNA"/>
</dbReference>
<reference evidence="3 4" key="1">
    <citation type="submission" date="2011-02" db="EMBL/GenBank/DDBJ databases">
        <title>The Genome Sequence of Sphaeroforma arctica JP610.</title>
        <authorList>
            <consortium name="The Broad Institute Genome Sequencing Platform"/>
            <person name="Russ C."/>
            <person name="Cuomo C."/>
            <person name="Young S.K."/>
            <person name="Zeng Q."/>
            <person name="Gargeya S."/>
            <person name="Alvarado L."/>
            <person name="Berlin A."/>
            <person name="Chapman S.B."/>
            <person name="Chen Z."/>
            <person name="Freedman E."/>
            <person name="Gellesch M."/>
            <person name="Goldberg J."/>
            <person name="Griggs A."/>
            <person name="Gujja S."/>
            <person name="Heilman E."/>
            <person name="Heiman D."/>
            <person name="Howarth C."/>
            <person name="Mehta T."/>
            <person name="Neiman D."/>
            <person name="Pearson M."/>
            <person name="Roberts A."/>
            <person name="Saif S."/>
            <person name="Shea T."/>
            <person name="Shenoy N."/>
            <person name="Sisk P."/>
            <person name="Stolte C."/>
            <person name="Sykes S."/>
            <person name="White J."/>
            <person name="Yandava C."/>
            <person name="Burger G."/>
            <person name="Gray M.W."/>
            <person name="Holland P.W.H."/>
            <person name="King N."/>
            <person name="Lang F.B.F."/>
            <person name="Roger A.J."/>
            <person name="Ruiz-Trillo I."/>
            <person name="Haas B."/>
            <person name="Nusbaum C."/>
            <person name="Birren B."/>
        </authorList>
    </citation>
    <scope>NUCLEOTIDE SEQUENCE [LARGE SCALE GENOMIC DNA]</scope>
    <source>
        <strain evidence="3 4">JP610</strain>
    </source>
</reference>
<protein>
    <submittedName>
        <fullName evidence="3">Uncharacterized protein</fullName>
    </submittedName>
</protein>
<accession>A0A0L0FIT5</accession>
<gene>
    <name evidence="3" type="ORF">SARC_11534</name>
</gene>
<comment type="similarity">
    <text evidence="1">Belongs to the short-chain dehydrogenases/reductases (SDR) family.</text>
</comment>
<sequence length="312" mass="33201">MYDGSLGILYTTLAEESDVKKVILACRSEGKAQDAIARLVAKTKKTPDFFEVLVLDTSDVQSCKAAAQKLTSEKVNGVMLNAGGVIAGKDSTKGVPLMHLVNTIGHVVFVEELIASGRTENVVVVYSGSEAARGVYSAMGTVFKEPYKADVYSHLTGENPLESDINGAYAYTKAIAALYMSSLARKHPECHIVTDSPGMTSGTNIGNLNPVVKFVAQSMVMPQLKLVGYSHPVDKGALGYTNALYNRGSANVASGTFLASKKNKLSGPVVESTFAPQFGDQKLQDDALDAVHDLIQTLYSLADMIQGNNISP</sequence>
<dbReference type="AlphaFoldDB" id="A0A0L0FIT5"/>
<dbReference type="STRING" id="667725.A0A0L0FIT5"/>
<dbReference type="PANTHER" id="PTHR24320">
    <property type="entry name" value="RETINOL DEHYDROGENASE"/>
    <property type="match status" value="1"/>
</dbReference>
<dbReference type="Gene3D" id="3.40.50.720">
    <property type="entry name" value="NAD(P)-binding Rossmann-like Domain"/>
    <property type="match status" value="1"/>
</dbReference>
<dbReference type="SUPFAM" id="SSF51735">
    <property type="entry name" value="NAD(P)-binding Rossmann-fold domains"/>
    <property type="match status" value="1"/>
</dbReference>
<dbReference type="GO" id="GO:0016491">
    <property type="term" value="F:oxidoreductase activity"/>
    <property type="evidence" value="ECO:0007669"/>
    <property type="project" value="UniProtKB-KW"/>
</dbReference>
<dbReference type="OrthoDB" id="191139at2759"/>
<keyword evidence="2" id="KW-0560">Oxidoreductase</keyword>
<proteinExistence type="inferred from homology"/>
<evidence type="ECO:0000256" key="1">
    <source>
        <dbReference type="ARBA" id="ARBA00006484"/>
    </source>
</evidence>
<dbReference type="Proteomes" id="UP000054560">
    <property type="component" value="Unassembled WGS sequence"/>
</dbReference>
<organism evidence="3 4">
    <name type="scientific">Sphaeroforma arctica JP610</name>
    <dbReference type="NCBI Taxonomy" id="667725"/>
    <lineage>
        <taxon>Eukaryota</taxon>
        <taxon>Ichthyosporea</taxon>
        <taxon>Ichthyophonida</taxon>
        <taxon>Sphaeroforma</taxon>
    </lineage>
</organism>
<keyword evidence="4" id="KW-1185">Reference proteome</keyword>
<dbReference type="PANTHER" id="PTHR24320:SF148">
    <property type="entry name" value="NAD(P)-BINDING ROSSMANN-FOLD SUPERFAMILY PROTEIN"/>
    <property type="match status" value="1"/>
</dbReference>
<dbReference type="InterPro" id="IPR036291">
    <property type="entry name" value="NAD(P)-bd_dom_sf"/>
</dbReference>
<evidence type="ECO:0000313" key="3">
    <source>
        <dbReference type="EMBL" id="KNC75948.1"/>
    </source>
</evidence>